<dbReference type="CDD" id="cd03220">
    <property type="entry name" value="ABC_KpsT_Wzt"/>
    <property type="match status" value="1"/>
</dbReference>
<dbReference type="SMART" id="SM00382">
    <property type="entry name" value="AAA"/>
    <property type="match status" value="1"/>
</dbReference>
<evidence type="ECO:0000256" key="3">
    <source>
        <dbReference type="ARBA" id="ARBA00022741"/>
    </source>
</evidence>
<evidence type="ECO:0000256" key="2">
    <source>
        <dbReference type="ARBA" id="ARBA00022448"/>
    </source>
</evidence>
<name>A0A6P0ERW1_9ACTN</name>
<protein>
    <submittedName>
        <fullName evidence="6">ATP-binding cassette domain-containing protein</fullName>
    </submittedName>
</protein>
<sequence>MDRIEFDRVSKRYPLGEQRTAREAIVAGARALTRRRRAEPQEIWSLRDVSFTVADGESVGIVGRNGAGKSTILKVMTGITAPTSGVSRTRGRVAALLEVGTGFHPELTGRENVYLNGAILGMSRRDIGRAFDDIVEFSGVRRFLDTPVKRYSSGMSLRLAFAVAAHLEPDVLVVDEVLAVGDAEFQRKCLGRMEQAEREGRTLVFVSHDLDTLSSLCRRSLWMEAGTVRAEGASSDIVRDYLTSGLSSPDASRALVRSGPLQVLDVRVRAAGRGAEAALLRDDPIEIDVDFDLAEAVPGLDLAVYVTTRTGVRVLDVTATDGGPVSFPAGRQRARISVPPILNVGTFAVGVWFGTPQHGMLDEPAAATFTLHGSDRGRPERVLVYDLPVDISRLD</sequence>
<accession>A0A6P0ERW1</accession>
<reference evidence="7 9" key="2">
    <citation type="submission" date="2020-02" db="EMBL/GenBank/DDBJ databases">
        <title>The WGS of Modestobacter muralis DSM 100205.</title>
        <authorList>
            <person name="Jiang Z."/>
        </authorList>
    </citation>
    <scope>NUCLEOTIDE SEQUENCE [LARGE SCALE GENOMIC DNA]</scope>
    <source>
        <strain evidence="7 9">DSM 100205</strain>
    </source>
</reference>
<dbReference type="InterPro" id="IPR027417">
    <property type="entry name" value="P-loop_NTPase"/>
</dbReference>
<evidence type="ECO:0000313" key="6">
    <source>
        <dbReference type="EMBL" id="NEK94471.1"/>
    </source>
</evidence>
<organism evidence="6 8">
    <name type="scientific">Modestobacter muralis</name>
    <dbReference type="NCBI Taxonomy" id="1608614"/>
    <lineage>
        <taxon>Bacteria</taxon>
        <taxon>Bacillati</taxon>
        <taxon>Actinomycetota</taxon>
        <taxon>Actinomycetes</taxon>
        <taxon>Geodermatophilales</taxon>
        <taxon>Geodermatophilaceae</taxon>
        <taxon>Modestobacter</taxon>
    </lineage>
</organism>
<dbReference type="InterPro" id="IPR050683">
    <property type="entry name" value="Bact_Polysacc_Export_ATP-bd"/>
</dbReference>
<dbReference type="RefSeq" id="WP_163611052.1">
    <property type="nucleotide sequence ID" value="NZ_JAAGWB010000025.1"/>
</dbReference>
<dbReference type="Proteomes" id="UP000468828">
    <property type="component" value="Unassembled WGS sequence"/>
</dbReference>
<keyword evidence="2" id="KW-0813">Transport</keyword>
<dbReference type="InterPro" id="IPR003593">
    <property type="entry name" value="AAA+_ATPase"/>
</dbReference>
<dbReference type="EMBL" id="JAAGWB010000025">
    <property type="protein sequence ID" value="NEN51359.1"/>
    <property type="molecule type" value="Genomic_DNA"/>
</dbReference>
<dbReference type="PANTHER" id="PTHR46743:SF2">
    <property type="entry name" value="TEICHOIC ACIDS EXPORT ATP-BINDING PROTEIN TAGH"/>
    <property type="match status" value="1"/>
</dbReference>
<dbReference type="GO" id="GO:0016020">
    <property type="term" value="C:membrane"/>
    <property type="evidence" value="ECO:0007669"/>
    <property type="project" value="InterPro"/>
</dbReference>
<evidence type="ECO:0000256" key="1">
    <source>
        <dbReference type="ARBA" id="ARBA00005417"/>
    </source>
</evidence>
<dbReference type="GO" id="GO:0140359">
    <property type="term" value="F:ABC-type transporter activity"/>
    <property type="evidence" value="ECO:0007669"/>
    <property type="project" value="InterPro"/>
</dbReference>
<keyword evidence="8" id="KW-1185">Reference proteome</keyword>
<evidence type="ECO:0000313" key="9">
    <source>
        <dbReference type="Proteomes" id="UP000471152"/>
    </source>
</evidence>
<dbReference type="Gene3D" id="3.40.50.300">
    <property type="entry name" value="P-loop containing nucleotide triphosphate hydrolases"/>
    <property type="match status" value="1"/>
</dbReference>
<feature type="domain" description="ABC transporter" evidence="5">
    <location>
        <begin position="29"/>
        <end position="250"/>
    </location>
</feature>
<evidence type="ECO:0000256" key="4">
    <source>
        <dbReference type="ARBA" id="ARBA00022840"/>
    </source>
</evidence>
<dbReference type="EMBL" id="JAAGWH010000023">
    <property type="protein sequence ID" value="NEK94471.1"/>
    <property type="molecule type" value="Genomic_DNA"/>
</dbReference>
<dbReference type="GO" id="GO:0005524">
    <property type="term" value="F:ATP binding"/>
    <property type="evidence" value="ECO:0007669"/>
    <property type="project" value="UniProtKB-KW"/>
</dbReference>
<dbReference type="PROSITE" id="PS50893">
    <property type="entry name" value="ABC_TRANSPORTER_2"/>
    <property type="match status" value="1"/>
</dbReference>
<dbReference type="Pfam" id="PF00005">
    <property type="entry name" value="ABC_tran"/>
    <property type="match status" value="1"/>
</dbReference>
<evidence type="ECO:0000313" key="7">
    <source>
        <dbReference type="EMBL" id="NEN51359.1"/>
    </source>
</evidence>
<dbReference type="GO" id="GO:0016887">
    <property type="term" value="F:ATP hydrolysis activity"/>
    <property type="evidence" value="ECO:0007669"/>
    <property type="project" value="InterPro"/>
</dbReference>
<comment type="caution">
    <text evidence="6">The sequence shown here is derived from an EMBL/GenBank/DDBJ whole genome shotgun (WGS) entry which is preliminary data.</text>
</comment>
<keyword evidence="4 6" id="KW-0067">ATP-binding</keyword>
<evidence type="ECO:0000259" key="5">
    <source>
        <dbReference type="PROSITE" id="PS50893"/>
    </source>
</evidence>
<dbReference type="InterPro" id="IPR003439">
    <property type="entry name" value="ABC_transporter-like_ATP-bd"/>
</dbReference>
<evidence type="ECO:0000313" key="8">
    <source>
        <dbReference type="Proteomes" id="UP000468828"/>
    </source>
</evidence>
<proteinExistence type="inferred from homology"/>
<dbReference type="SUPFAM" id="SSF52540">
    <property type="entry name" value="P-loop containing nucleoside triphosphate hydrolases"/>
    <property type="match status" value="1"/>
</dbReference>
<gene>
    <name evidence="7" type="ORF">G3R41_10495</name>
    <name evidence="6" type="ORF">GCU67_09840</name>
</gene>
<comment type="similarity">
    <text evidence="1">Belongs to the ABC transporter superfamily.</text>
</comment>
<reference evidence="6 8" key="1">
    <citation type="submission" date="2020-01" db="EMBL/GenBank/DDBJ databases">
        <title>the WGS Modestobacter muralis CPCC 204518.</title>
        <authorList>
            <person name="Jiang Z."/>
        </authorList>
    </citation>
    <scope>NUCLEOTIDE SEQUENCE [LARGE SCALE GENOMIC DNA]</scope>
    <source>
        <strain evidence="6 8">DSM 100205</strain>
    </source>
</reference>
<keyword evidence="3" id="KW-0547">Nucleotide-binding</keyword>
<dbReference type="Proteomes" id="UP000471152">
    <property type="component" value="Unassembled WGS sequence"/>
</dbReference>
<dbReference type="PANTHER" id="PTHR46743">
    <property type="entry name" value="TEICHOIC ACIDS EXPORT ATP-BINDING PROTEIN TAGH"/>
    <property type="match status" value="1"/>
</dbReference>
<dbReference type="InterPro" id="IPR015860">
    <property type="entry name" value="ABC_transpr_TagH-like"/>
</dbReference>
<dbReference type="AlphaFoldDB" id="A0A6P0ERW1"/>